<feature type="transmembrane region" description="Helical" evidence="6">
    <location>
        <begin position="260"/>
        <end position="284"/>
    </location>
</feature>
<feature type="transmembrane region" description="Helical" evidence="6">
    <location>
        <begin position="143"/>
        <end position="162"/>
    </location>
</feature>
<feature type="region of interest" description="Disordered" evidence="5">
    <location>
        <begin position="1"/>
        <end position="47"/>
    </location>
</feature>
<comment type="caution">
    <text evidence="8">The sequence shown here is derived from an EMBL/GenBank/DDBJ whole genome shotgun (WGS) entry which is preliminary data.</text>
</comment>
<evidence type="ECO:0000313" key="8">
    <source>
        <dbReference type="EMBL" id="TQB74624.1"/>
    </source>
</evidence>
<feature type="compositionally biased region" description="Polar residues" evidence="5">
    <location>
        <begin position="10"/>
        <end position="20"/>
    </location>
</feature>
<evidence type="ECO:0000256" key="1">
    <source>
        <dbReference type="ARBA" id="ARBA00004141"/>
    </source>
</evidence>
<dbReference type="GO" id="GO:0015174">
    <property type="term" value="F:basic amino acid transmembrane transporter activity"/>
    <property type="evidence" value="ECO:0007669"/>
    <property type="project" value="TreeGrafter"/>
</dbReference>
<dbReference type="Pfam" id="PF07690">
    <property type="entry name" value="MFS_1"/>
    <property type="match status" value="1"/>
</dbReference>
<dbReference type="AlphaFoldDB" id="A0A507R155"/>
<keyword evidence="3 6" id="KW-1133">Transmembrane helix</keyword>
<dbReference type="PANTHER" id="PTHR23501">
    <property type="entry name" value="MAJOR FACILITATOR SUPERFAMILY"/>
    <property type="match status" value="1"/>
</dbReference>
<evidence type="ECO:0000256" key="2">
    <source>
        <dbReference type="ARBA" id="ARBA00022692"/>
    </source>
</evidence>
<protein>
    <recommendedName>
        <fullName evidence="7">Major facilitator superfamily (MFS) profile domain-containing protein</fullName>
    </recommendedName>
</protein>
<dbReference type="Proteomes" id="UP000319663">
    <property type="component" value="Unassembled WGS sequence"/>
</dbReference>
<dbReference type="Gene3D" id="1.20.1250.20">
    <property type="entry name" value="MFS general substrate transporter like domains"/>
    <property type="match status" value="1"/>
</dbReference>
<keyword evidence="9" id="KW-1185">Reference proteome</keyword>
<proteinExistence type="predicted"/>
<feature type="transmembrane region" description="Helical" evidence="6">
    <location>
        <begin position="231"/>
        <end position="254"/>
    </location>
</feature>
<feature type="transmembrane region" description="Helical" evidence="6">
    <location>
        <begin position="471"/>
        <end position="494"/>
    </location>
</feature>
<feature type="transmembrane region" description="Helical" evidence="6">
    <location>
        <begin position="441"/>
        <end position="459"/>
    </location>
</feature>
<dbReference type="PANTHER" id="PTHR23501:SF67">
    <property type="entry name" value="MFS MULTIDRUG EFFLUX TRANSPORTER (EUROFUNG)"/>
    <property type="match status" value="1"/>
</dbReference>
<dbReference type="InterPro" id="IPR036259">
    <property type="entry name" value="MFS_trans_sf"/>
</dbReference>
<dbReference type="SUPFAM" id="SSF103473">
    <property type="entry name" value="MFS general substrate transporter"/>
    <property type="match status" value="1"/>
</dbReference>
<dbReference type="OrthoDB" id="419537at2759"/>
<comment type="subcellular location">
    <subcellularLocation>
        <location evidence="1">Membrane</location>
        <topology evidence="1">Multi-pass membrane protein</topology>
    </subcellularLocation>
</comment>
<evidence type="ECO:0000256" key="5">
    <source>
        <dbReference type="SAM" id="MobiDB-lite"/>
    </source>
</evidence>
<feature type="transmembrane region" description="Helical" evidence="6">
    <location>
        <begin position="174"/>
        <end position="193"/>
    </location>
</feature>
<evidence type="ECO:0000256" key="6">
    <source>
        <dbReference type="SAM" id="Phobius"/>
    </source>
</evidence>
<feature type="transmembrane region" description="Helical" evidence="6">
    <location>
        <begin position="376"/>
        <end position="399"/>
    </location>
</feature>
<feature type="transmembrane region" description="Helical" evidence="6">
    <location>
        <begin position="506"/>
        <end position="525"/>
    </location>
</feature>
<dbReference type="GO" id="GO:0000329">
    <property type="term" value="C:fungal-type vacuole membrane"/>
    <property type="evidence" value="ECO:0007669"/>
    <property type="project" value="TreeGrafter"/>
</dbReference>
<evidence type="ECO:0000256" key="4">
    <source>
        <dbReference type="ARBA" id="ARBA00023136"/>
    </source>
</evidence>
<dbReference type="FunFam" id="1.20.1720.10:FF:000024">
    <property type="entry name" value="MFS multidrug transporter, putative"/>
    <property type="match status" value="1"/>
</dbReference>
<accession>A0A507R155</accession>
<dbReference type="InterPro" id="IPR011701">
    <property type="entry name" value="MFS"/>
</dbReference>
<feature type="transmembrane region" description="Helical" evidence="6">
    <location>
        <begin position="305"/>
        <end position="327"/>
    </location>
</feature>
<dbReference type="InterPro" id="IPR020846">
    <property type="entry name" value="MFS_dom"/>
</dbReference>
<dbReference type="EMBL" id="VIFY01000029">
    <property type="protein sequence ID" value="TQB74624.1"/>
    <property type="molecule type" value="Genomic_DNA"/>
</dbReference>
<evidence type="ECO:0000259" key="7">
    <source>
        <dbReference type="PROSITE" id="PS50850"/>
    </source>
</evidence>
<gene>
    <name evidence="8" type="ORF">MPDQ_004474</name>
</gene>
<reference evidence="8 9" key="1">
    <citation type="submission" date="2019-06" db="EMBL/GenBank/DDBJ databases">
        <title>Wine fermentation using esterase from Monascus purpureus.</title>
        <authorList>
            <person name="Geng C."/>
            <person name="Zhang Y."/>
        </authorList>
    </citation>
    <scope>NUCLEOTIDE SEQUENCE [LARGE SCALE GENOMIC DNA]</scope>
    <source>
        <strain evidence="8">HQ1</strain>
    </source>
</reference>
<keyword evidence="4 6" id="KW-0472">Membrane</keyword>
<organism evidence="8 9">
    <name type="scientific">Monascus purpureus</name>
    <name type="common">Red mold</name>
    <name type="synonym">Monascus anka</name>
    <dbReference type="NCBI Taxonomy" id="5098"/>
    <lineage>
        <taxon>Eukaryota</taxon>
        <taxon>Fungi</taxon>
        <taxon>Dikarya</taxon>
        <taxon>Ascomycota</taxon>
        <taxon>Pezizomycotina</taxon>
        <taxon>Eurotiomycetes</taxon>
        <taxon>Eurotiomycetidae</taxon>
        <taxon>Eurotiales</taxon>
        <taxon>Aspergillaceae</taxon>
        <taxon>Monascus</taxon>
    </lineage>
</organism>
<sequence length="605" mass="64961">MHQEDIEGRSQPQNNANESTPLLGDRSSAPPHKGAGYTVAEDTESDADDDTAVLGLARVSSISQGVEVGPDLESIAPTAAACDVRETSDEGDDYASRFINVSPVRFWLIFSAILLGCVIGFFDSTIMASSHPVITSYFHASNAASWLSTAFLLTCTAFSPLFGRVSDTLGRRPVFLFAIFIFFVATAWCAAAQSIGSFIAARGLCGLGAAGVFSMGMILSSDMVRIEYRGIYQSYINLFLGFGGSMGLAFGGFLCDQVGWRGAFLVQLPFILLYFIIAALTVPADMGLVRPKSERMTLSELIRNVDLTGSCILVVGVTALIMGLNLGGNVYSWGHPIVITSLVAFCVLAVFFISYERHVERAVMPVELLSKNPRAGLIFGNFFGCISVNTVFFNAPLYFQAVKLASPTDSGLRMVMATIAVTGSSVFTGFLITWTKRLKPAVILGGAFLLLGGLAAGSMDIDTPEAVAMTFLSLSSLGQGFSFPSVTVATLATSKQEEQAVVTTTLGLWRNLGSIMGVAISSWIFQNTLFFRLEEMVTEPDKESIVLLVRKSVRAIVTLDPMHQRQVIGAYAAALRTTLFSAAIWGAAMLFLHLGVRLPRLGRKA</sequence>
<feature type="transmembrane region" description="Helical" evidence="6">
    <location>
        <begin position="568"/>
        <end position="594"/>
    </location>
</feature>
<feature type="transmembrane region" description="Helical" evidence="6">
    <location>
        <begin position="333"/>
        <end position="355"/>
    </location>
</feature>
<feature type="transmembrane region" description="Helical" evidence="6">
    <location>
        <begin position="199"/>
        <end position="219"/>
    </location>
</feature>
<dbReference type="STRING" id="5098.A0A507R155"/>
<dbReference type="PROSITE" id="PS50850">
    <property type="entry name" value="MFS"/>
    <property type="match status" value="1"/>
</dbReference>
<evidence type="ECO:0000313" key="9">
    <source>
        <dbReference type="Proteomes" id="UP000319663"/>
    </source>
</evidence>
<evidence type="ECO:0000256" key="3">
    <source>
        <dbReference type="ARBA" id="ARBA00022989"/>
    </source>
</evidence>
<keyword evidence="2 6" id="KW-0812">Transmembrane</keyword>
<feature type="transmembrane region" description="Helical" evidence="6">
    <location>
        <begin position="411"/>
        <end position="434"/>
    </location>
</feature>
<name>A0A507R155_MONPU</name>
<feature type="transmembrane region" description="Helical" evidence="6">
    <location>
        <begin position="106"/>
        <end position="123"/>
    </location>
</feature>
<dbReference type="Gene3D" id="1.20.1720.10">
    <property type="entry name" value="Multidrug resistance protein D"/>
    <property type="match status" value="1"/>
</dbReference>
<feature type="domain" description="Major facilitator superfamily (MFS) profile" evidence="7">
    <location>
        <begin position="109"/>
        <end position="600"/>
    </location>
</feature>